<dbReference type="OrthoDB" id="10258585at2759"/>
<feature type="region of interest" description="Disordered" evidence="6">
    <location>
        <begin position="35"/>
        <end position="95"/>
    </location>
</feature>
<feature type="compositionally biased region" description="Basic and acidic residues" evidence="6">
    <location>
        <begin position="73"/>
        <end position="82"/>
    </location>
</feature>
<keyword evidence="4" id="KW-0694">RNA-binding</keyword>
<dbReference type="EMBL" id="CABVLU010000002">
    <property type="protein sequence ID" value="VVT49695.1"/>
    <property type="molecule type" value="Genomic_DNA"/>
</dbReference>
<evidence type="ECO:0000259" key="7">
    <source>
        <dbReference type="Pfam" id="PF00076"/>
    </source>
</evidence>
<dbReference type="InterPro" id="IPR034393">
    <property type="entry name" value="TatSF1-like"/>
</dbReference>
<dbReference type="AlphaFoldDB" id="A0A5E8BDP7"/>
<reference evidence="8 9" key="1">
    <citation type="submission" date="2019-09" db="EMBL/GenBank/DDBJ databases">
        <authorList>
            <person name="Brejova B."/>
        </authorList>
    </citation>
    <scope>NUCLEOTIDE SEQUENCE [LARGE SCALE GENOMIC DNA]</scope>
</reference>
<keyword evidence="5" id="KW-0508">mRNA splicing</keyword>
<dbReference type="GO" id="GO:0000398">
    <property type="term" value="P:mRNA splicing, via spliceosome"/>
    <property type="evidence" value="ECO:0007669"/>
    <property type="project" value="UniProtKB-ARBA"/>
</dbReference>
<dbReference type="PANTHER" id="PTHR15608:SF0">
    <property type="entry name" value="HIV TAT-SPECIFIC FACTOR 1"/>
    <property type="match status" value="1"/>
</dbReference>
<evidence type="ECO:0000256" key="3">
    <source>
        <dbReference type="ARBA" id="ARBA00022737"/>
    </source>
</evidence>
<dbReference type="FunFam" id="3.30.70.330:FF:000105">
    <property type="entry name" value="HIV Tat-specific factor 1 homolog"/>
    <property type="match status" value="1"/>
</dbReference>
<organism evidence="8 9">
    <name type="scientific">Magnusiomyces paraingens</name>
    <dbReference type="NCBI Taxonomy" id="2606893"/>
    <lineage>
        <taxon>Eukaryota</taxon>
        <taxon>Fungi</taxon>
        <taxon>Dikarya</taxon>
        <taxon>Ascomycota</taxon>
        <taxon>Saccharomycotina</taxon>
        <taxon>Dipodascomycetes</taxon>
        <taxon>Dipodascales</taxon>
        <taxon>Dipodascaceae</taxon>
        <taxon>Magnusiomyces</taxon>
    </lineage>
</organism>
<dbReference type="SUPFAM" id="SSF54928">
    <property type="entry name" value="RNA-binding domain, RBD"/>
    <property type="match status" value="2"/>
</dbReference>
<feature type="compositionally biased region" description="Basic and acidic residues" evidence="6">
    <location>
        <begin position="431"/>
        <end position="446"/>
    </location>
</feature>
<feature type="region of interest" description="Disordered" evidence="6">
    <location>
        <begin position="402"/>
        <end position="446"/>
    </location>
</feature>
<evidence type="ECO:0000313" key="9">
    <source>
        <dbReference type="Proteomes" id="UP000398389"/>
    </source>
</evidence>
<dbReference type="InterPro" id="IPR012677">
    <property type="entry name" value="Nucleotide-bd_a/b_plait_sf"/>
</dbReference>
<feature type="region of interest" description="Disordered" evidence="6">
    <location>
        <begin position="248"/>
        <end position="271"/>
    </location>
</feature>
<evidence type="ECO:0000256" key="6">
    <source>
        <dbReference type="SAM" id="MobiDB-lite"/>
    </source>
</evidence>
<gene>
    <name evidence="8" type="ORF">SAPINGB_P002397</name>
</gene>
<feature type="domain" description="RRM" evidence="7">
    <location>
        <begin position="348"/>
        <end position="394"/>
    </location>
</feature>
<protein>
    <recommendedName>
        <fullName evidence="7">RRM domain-containing protein</fullName>
    </recommendedName>
</protein>
<keyword evidence="9" id="KW-1185">Reference proteome</keyword>
<dbReference type="Pfam" id="PF00076">
    <property type="entry name" value="RRM_1"/>
    <property type="match status" value="1"/>
</dbReference>
<dbReference type="Gene3D" id="3.30.70.330">
    <property type="match status" value="2"/>
</dbReference>
<feature type="region of interest" description="Disordered" evidence="6">
    <location>
        <begin position="135"/>
        <end position="203"/>
    </location>
</feature>
<dbReference type="PANTHER" id="PTHR15608">
    <property type="entry name" value="SPLICING FACTOR U2AF-ASSOCIATED PROTEIN 2"/>
    <property type="match status" value="1"/>
</dbReference>
<dbReference type="Proteomes" id="UP000398389">
    <property type="component" value="Unassembled WGS sequence"/>
</dbReference>
<dbReference type="GO" id="GO:0005684">
    <property type="term" value="C:U2-type spliceosomal complex"/>
    <property type="evidence" value="ECO:0007669"/>
    <property type="project" value="TreeGrafter"/>
</dbReference>
<dbReference type="InterPro" id="IPR000504">
    <property type="entry name" value="RRM_dom"/>
</dbReference>
<evidence type="ECO:0000256" key="1">
    <source>
        <dbReference type="ARBA" id="ARBA00007747"/>
    </source>
</evidence>
<name>A0A5E8BDP7_9ASCO</name>
<accession>A0A5E8BDP7</accession>
<evidence type="ECO:0000256" key="2">
    <source>
        <dbReference type="ARBA" id="ARBA00022664"/>
    </source>
</evidence>
<sequence>MTPSTDWQSDPRIAYDQARRCWIFEDGDIEYVYDETAGQWREDNGDGEANEGGTTAPPPRKKHKKQQQQQQQKHVEDKRERPNCGVYVSGLPRDVDPEQLKTQLAEAFGKYGVLAVDAAGGPRVKVYGARDVDLKEKDNEKDKEEKEKQVLDLKDKDKEKLQDLKEEPTKEAKEPTKETTEETTKEPTKETTKEATQEHKKDLNGGDALVIFFRPESVALAVEMTDNADLWLQGPGGPPTRVHVEPAKFKAKPSDSKPAEKKTVSGYEKTKAMRARAKLEAKVSTWDDDDEKGGSGDTRAGANKARWARDVILENVFGVEELHPGGKPSVDAGALAELEADILSGAEAIGVVRGVTVYDLEKDGVVSVRFESAEEAEACVRVMDGRWFGGRKLRAEISDGRRRFRKSGGGNRTKTEEEEGGEKDEEEERLEEFGKWLERDEKTEKR</sequence>
<dbReference type="RefSeq" id="XP_031853007.1">
    <property type="nucleotide sequence ID" value="XM_031997116.1"/>
</dbReference>
<keyword evidence="2" id="KW-0507">mRNA processing</keyword>
<dbReference type="GO" id="GO:0003723">
    <property type="term" value="F:RNA binding"/>
    <property type="evidence" value="ECO:0007669"/>
    <property type="project" value="UniProtKB-KW"/>
</dbReference>
<dbReference type="GO" id="GO:0005686">
    <property type="term" value="C:U2 snRNP"/>
    <property type="evidence" value="ECO:0007669"/>
    <property type="project" value="TreeGrafter"/>
</dbReference>
<proteinExistence type="inferred from homology"/>
<keyword evidence="3" id="KW-0677">Repeat</keyword>
<dbReference type="InterPro" id="IPR035979">
    <property type="entry name" value="RBD_domain_sf"/>
</dbReference>
<comment type="similarity">
    <text evidence="1">Belongs to the HTATSF1 family.</text>
</comment>
<evidence type="ECO:0000256" key="4">
    <source>
        <dbReference type="ARBA" id="ARBA00022884"/>
    </source>
</evidence>
<dbReference type="CDD" id="cd12285">
    <property type="entry name" value="RRM3_RBM39_like"/>
    <property type="match status" value="1"/>
</dbReference>
<feature type="compositionally biased region" description="Acidic residues" evidence="6">
    <location>
        <begin position="416"/>
        <end position="430"/>
    </location>
</feature>
<evidence type="ECO:0000256" key="5">
    <source>
        <dbReference type="ARBA" id="ARBA00023187"/>
    </source>
</evidence>
<dbReference type="GeneID" id="43581216"/>
<evidence type="ECO:0000313" key="8">
    <source>
        <dbReference type="EMBL" id="VVT49695.1"/>
    </source>
</evidence>